<accession>A0A8T4IGZ8</accession>
<dbReference type="EMBL" id="JAGRQC010000005">
    <property type="protein sequence ID" value="MBR0553867.1"/>
    <property type="molecule type" value="Genomic_DNA"/>
</dbReference>
<dbReference type="Proteomes" id="UP000676996">
    <property type="component" value="Unassembled WGS sequence"/>
</dbReference>
<keyword evidence="1" id="KW-0812">Transmembrane</keyword>
<feature type="transmembrane region" description="Helical" evidence="1">
    <location>
        <begin position="153"/>
        <end position="181"/>
    </location>
</feature>
<keyword evidence="3" id="KW-1185">Reference proteome</keyword>
<evidence type="ECO:0008006" key="4">
    <source>
        <dbReference type="Google" id="ProtNLM"/>
    </source>
</evidence>
<evidence type="ECO:0000313" key="3">
    <source>
        <dbReference type="Proteomes" id="UP000676996"/>
    </source>
</evidence>
<evidence type="ECO:0000313" key="2">
    <source>
        <dbReference type="EMBL" id="MBR0553867.1"/>
    </source>
</evidence>
<sequence>MLDIGEAIGAGFRVLRERPVAGLIWAAVYFVATAIIGAISLPLIRQQMLAAQSGDFSGAAPFMVEVQALNILMVLVMLVLWSASYRAVLRPEDDRFGYLRLGGDELRLFLLSLIFLIVAVAVLFAVSLLFGVLGAGAMLAMGGGRGGGASAGGILIAVVLSIALLAAMVFLSVRFALAFPLTFQRRKIVIGAAWRLSRGSFWAMLVAFLVVAVIYMILATLVTLITGAGYLSMMASSFSDPAHMGEAARQMIDSRLGGLTAMRVLSWVLSTVAGTVWIAMSGCGLADAARQLTPDSAEEIAAIWE</sequence>
<comment type="caution">
    <text evidence="2">The sequence shown here is derived from an EMBL/GenBank/DDBJ whole genome shotgun (WGS) entry which is preliminary data.</text>
</comment>
<name>A0A8T4IGZ8_9SPHN</name>
<keyword evidence="1" id="KW-0472">Membrane</keyword>
<gene>
    <name evidence="2" type="ORF">J7S20_15270</name>
</gene>
<evidence type="ECO:0000256" key="1">
    <source>
        <dbReference type="SAM" id="Phobius"/>
    </source>
</evidence>
<feature type="transmembrane region" description="Helical" evidence="1">
    <location>
        <begin position="108"/>
        <end position="141"/>
    </location>
</feature>
<feature type="transmembrane region" description="Helical" evidence="1">
    <location>
        <begin position="64"/>
        <end position="88"/>
    </location>
</feature>
<feature type="transmembrane region" description="Helical" evidence="1">
    <location>
        <begin position="264"/>
        <end position="286"/>
    </location>
</feature>
<dbReference type="AlphaFoldDB" id="A0A8T4IGZ8"/>
<dbReference type="RefSeq" id="WP_284055125.1">
    <property type="nucleotide sequence ID" value="NZ_JAGRQC010000005.1"/>
</dbReference>
<proteinExistence type="predicted"/>
<feature type="transmembrane region" description="Helical" evidence="1">
    <location>
        <begin position="20"/>
        <end position="44"/>
    </location>
</feature>
<reference evidence="2" key="1">
    <citation type="submission" date="2021-04" db="EMBL/GenBank/DDBJ databases">
        <title>Ouciella asimina sp. nov., isolated from the surface seawater in the hydrothermal field of Okinawa Trough.</title>
        <authorList>
            <person name="Shuang W."/>
        </authorList>
    </citation>
    <scope>NUCLEOTIDE SEQUENCE</scope>
    <source>
        <strain evidence="2">LXI357</strain>
    </source>
</reference>
<organism evidence="2 3">
    <name type="scientific">Stakelama marina</name>
    <dbReference type="NCBI Taxonomy" id="2826939"/>
    <lineage>
        <taxon>Bacteria</taxon>
        <taxon>Pseudomonadati</taxon>
        <taxon>Pseudomonadota</taxon>
        <taxon>Alphaproteobacteria</taxon>
        <taxon>Sphingomonadales</taxon>
        <taxon>Sphingomonadaceae</taxon>
        <taxon>Stakelama</taxon>
    </lineage>
</organism>
<protein>
    <recommendedName>
        <fullName evidence="4">Glycerophosphoryl diester phosphodiesterase membrane domain-containing protein</fullName>
    </recommendedName>
</protein>
<keyword evidence="1" id="KW-1133">Transmembrane helix</keyword>
<feature type="transmembrane region" description="Helical" evidence="1">
    <location>
        <begin position="201"/>
        <end position="231"/>
    </location>
</feature>